<feature type="signal peptide" evidence="2">
    <location>
        <begin position="1"/>
        <end position="17"/>
    </location>
</feature>
<protein>
    <submittedName>
        <fullName evidence="3">Uncharacterized protein</fullName>
    </submittedName>
</protein>
<dbReference type="EMBL" id="CAJNOT010001795">
    <property type="protein sequence ID" value="CAF1249874.1"/>
    <property type="molecule type" value="Genomic_DNA"/>
</dbReference>
<name>A0A814ZZ60_9BILA</name>
<sequence length="284" mass="31737">MSIILFLVLSIVQYSTGIPIAAVNDAITLEQYQQVKLGWTRDQVTQFVSGPGTLVISVPESPSDRNNIIVQYKGSIPSNVLQRQSTVAFSFSNGILWKKKQNLLDLTSNYIIIKENYNQIETGWTYQQVTSTLGSKGNVIEESNIWPNITLMTVAYQSEDQEGLGYIQLGFMDGKLGSKPTSTLTPTTNDFLPTDRITVEQYQQVQFGWTRNQLTQYVGSPGKVILSPNSNTILVQYQGPSSDITAIAGTQDIDTFNYFHGNNFNAAKLSLNLQSRHDNYNYYS</sequence>
<dbReference type="AlphaFoldDB" id="A0A814ZZ60"/>
<evidence type="ECO:0000256" key="2">
    <source>
        <dbReference type="SAM" id="SignalP"/>
    </source>
</evidence>
<evidence type="ECO:0000313" key="4">
    <source>
        <dbReference type="Proteomes" id="UP000663864"/>
    </source>
</evidence>
<proteinExistence type="predicted"/>
<reference evidence="3" key="1">
    <citation type="submission" date="2021-02" db="EMBL/GenBank/DDBJ databases">
        <authorList>
            <person name="Nowell W R."/>
        </authorList>
    </citation>
    <scope>NUCLEOTIDE SEQUENCE</scope>
</reference>
<comment type="caution">
    <text evidence="3">The sequence shown here is derived from an EMBL/GenBank/DDBJ whole genome shotgun (WGS) entry which is preliminary data.</text>
</comment>
<evidence type="ECO:0000313" key="3">
    <source>
        <dbReference type="EMBL" id="CAF1249874.1"/>
    </source>
</evidence>
<organism evidence="3 4">
    <name type="scientific">Rotaria sordida</name>
    <dbReference type="NCBI Taxonomy" id="392033"/>
    <lineage>
        <taxon>Eukaryota</taxon>
        <taxon>Metazoa</taxon>
        <taxon>Spiralia</taxon>
        <taxon>Gnathifera</taxon>
        <taxon>Rotifera</taxon>
        <taxon>Eurotatoria</taxon>
        <taxon>Bdelloidea</taxon>
        <taxon>Philodinida</taxon>
        <taxon>Philodinidae</taxon>
        <taxon>Rotaria</taxon>
    </lineage>
</organism>
<accession>A0A814ZZ60</accession>
<dbReference type="Proteomes" id="UP000663864">
    <property type="component" value="Unassembled WGS sequence"/>
</dbReference>
<dbReference type="SUPFAM" id="SSF55648">
    <property type="entry name" value="beta-lactamase-inhibitor protein, BLIP"/>
    <property type="match status" value="1"/>
</dbReference>
<feature type="chain" id="PRO_5032396578" evidence="2">
    <location>
        <begin position="18"/>
        <end position="284"/>
    </location>
</feature>
<dbReference type="InterPro" id="IPR037873">
    <property type="entry name" value="BamE-like"/>
</dbReference>
<dbReference type="InterPro" id="IPR024221">
    <property type="entry name" value="BLIP_dom_sf"/>
</dbReference>
<evidence type="ECO:0000256" key="1">
    <source>
        <dbReference type="ARBA" id="ARBA00022729"/>
    </source>
</evidence>
<keyword evidence="1 2" id="KW-0732">Signal</keyword>
<dbReference type="Gene3D" id="3.30.1450.10">
    <property type="match status" value="2"/>
</dbReference>
<gene>
    <name evidence="3" type="ORF">ZHD862_LOCUS25329</name>
</gene>